<dbReference type="OrthoDB" id="9991317at2759"/>
<feature type="non-terminal residue" evidence="2">
    <location>
        <position position="1"/>
    </location>
</feature>
<dbReference type="GeneID" id="9038254"/>
<dbReference type="Proteomes" id="UP000007800">
    <property type="component" value="Unassembled WGS sequence"/>
</dbReference>
<evidence type="ECO:0000313" key="3">
    <source>
        <dbReference type="Proteomes" id="UP000007800"/>
    </source>
</evidence>
<reference evidence="2 3" key="1">
    <citation type="submission" date="2008-07" db="EMBL/GenBank/DDBJ databases">
        <authorList>
            <person name="El-Sayed N."/>
            <person name="Caler E."/>
            <person name="Inman J."/>
            <person name="Amedeo P."/>
            <person name="Hass B."/>
            <person name="Wortman J."/>
        </authorList>
    </citation>
    <scope>NUCLEOTIDE SEQUENCE [LARGE SCALE GENOMIC DNA]</scope>
    <source>
        <strain evidence="3">ATCC 50983 / TXsc</strain>
    </source>
</reference>
<proteinExistence type="predicted"/>
<feature type="non-terminal residue" evidence="2">
    <location>
        <position position="209"/>
    </location>
</feature>
<gene>
    <name evidence="2" type="ORF">Pmar_PMAR018169</name>
</gene>
<dbReference type="EMBL" id="GG677457">
    <property type="protein sequence ID" value="EER10403.1"/>
    <property type="molecule type" value="Genomic_DNA"/>
</dbReference>
<evidence type="ECO:0000256" key="1">
    <source>
        <dbReference type="SAM" id="MobiDB-lite"/>
    </source>
</evidence>
<sequence>VLHSRRKRWSSSGGAEASDKAGRSTADNAIPVGGGGGSEHISRLEKASFNLAIKARMRKVVFKYLRQRAVNNAHDKDYYTLSRTLSYLSKLMFYDIAAGDEEAGFSMHSDEVKGKTTMRKGTKPDQLEFIDQRAWLIRQAIKYPQVYEYTLILGHLSTLAQTHRYSVREYYRAMRLRPNDPYPALLLTASLTTMSISRVTYDRQLTITK</sequence>
<organism evidence="3">
    <name type="scientific">Perkinsus marinus (strain ATCC 50983 / TXsc)</name>
    <dbReference type="NCBI Taxonomy" id="423536"/>
    <lineage>
        <taxon>Eukaryota</taxon>
        <taxon>Sar</taxon>
        <taxon>Alveolata</taxon>
        <taxon>Perkinsozoa</taxon>
        <taxon>Perkinsea</taxon>
        <taxon>Perkinsida</taxon>
        <taxon>Perkinsidae</taxon>
        <taxon>Perkinsus</taxon>
    </lineage>
</organism>
<dbReference type="AlphaFoldDB" id="C5KYN9"/>
<keyword evidence="3" id="KW-1185">Reference proteome</keyword>
<dbReference type="InParanoid" id="C5KYN9"/>
<protein>
    <recommendedName>
        <fullName evidence="4">General transcription factor IIIC, polypeptide 3</fullName>
    </recommendedName>
</protein>
<evidence type="ECO:0000313" key="2">
    <source>
        <dbReference type="EMBL" id="EER10403.1"/>
    </source>
</evidence>
<accession>C5KYN9</accession>
<name>C5KYN9_PERM5</name>
<evidence type="ECO:0008006" key="4">
    <source>
        <dbReference type="Google" id="ProtNLM"/>
    </source>
</evidence>
<feature type="region of interest" description="Disordered" evidence="1">
    <location>
        <begin position="1"/>
        <end position="39"/>
    </location>
</feature>
<dbReference type="RefSeq" id="XP_002778608.1">
    <property type="nucleotide sequence ID" value="XM_002778562.1"/>
</dbReference>